<dbReference type="InterPro" id="IPR007450">
    <property type="entry name" value="BamE_dom"/>
</dbReference>
<dbReference type="GO" id="GO:0019867">
    <property type="term" value="C:outer membrane"/>
    <property type="evidence" value="ECO:0007669"/>
    <property type="project" value="InterPro"/>
</dbReference>
<dbReference type="Pfam" id="PF04355">
    <property type="entry name" value="BamE"/>
    <property type="match status" value="1"/>
</dbReference>
<dbReference type="Proteomes" id="UP000247459">
    <property type="component" value="Unassembled WGS sequence"/>
</dbReference>
<feature type="signal peptide" evidence="1">
    <location>
        <begin position="1"/>
        <end position="21"/>
    </location>
</feature>
<keyword evidence="1" id="KW-0732">Signal</keyword>
<organism evidence="3 4">
    <name type="scientific">Paenibacillus illinoisensis</name>
    <dbReference type="NCBI Taxonomy" id="59845"/>
    <lineage>
        <taxon>Bacteria</taxon>
        <taxon>Bacillati</taxon>
        <taxon>Bacillota</taxon>
        <taxon>Bacilli</taxon>
        <taxon>Bacillales</taxon>
        <taxon>Paenibacillaceae</taxon>
        <taxon>Paenibacillus</taxon>
    </lineage>
</organism>
<evidence type="ECO:0000259" key="2">
    <source>
        <dbReference type="Pfam" id="PF04355"/>
    </source>
</evidence>
<dbReference type="Gene3D" id="3.10.450.730">
    <property type="entry name" value="BLIP domain"/>
    <property type="match status" value="1"/>
</dbReference>
<evidence type="ECO:0000256" key="1">
    <source>
        <dbReference type="SAM" id="SignalP"/>
    </source>
</evidence>
<evidence type="ECO:0000313" key="4">
    <source>
        <dbReference type="Proteomes" id="UP000247459"/>
    </source>
</evidence>
<dbReference type="SUPFAM" id="SSF55648">
    <property type="entry name" value="beta-lactamase-inhibitor protein, BLIP"/>
    <property type="match status" value="1"/>
</dbReference>
<reference evidence="3 4" key="1">
    <citation type="submission" date="2018-01" db="EMBL/GenBank/DDBJ databases">
        <title>Genome sequence of the PGP bacterium Paenibacillus illinoisensis E3.</title>
        <authorList>
            <person name="Rolli E."/>
            <person name="Marasco R."/>
            <person name="Bessem C."/>
            <person name="Michoud G."/>
            <person name="Gaiarsa S."/>
            <person name="Borin S."/>
            <person name="Daffonchio D."/>
        </authorList>
    </citation>
    <scope>NUCLEOTIDE SEQUENCE [LARGE SCALE GENOMIC DNA]</scope>
    <source>
        <strain evidence="3 4">E3</strain>
    </source>
</reference>
<accession>A0A2W0CR94</accession>
<feature type="domain" description="Outer membrane protein assembly factor BamE" evidence="2">
    <location>
        <begin position="26"/>
        <end position="64"/>
    </location>
</feature>
<dbReference type="InterPro" id="IPR024221">
    <property type="entry name" value="BLIP_dom_sf"/>
</dbReference>
<gene>
    <name evidence="3" type="ORF">PIL02S_05621</name>
</gene>
<proteinExistence type="predicted"/>
<protein>
    <recommendedName>
        <fullName evidence="2">Outer membrane protein assembly factor BamE domain-containing protein</fullName>
    </recommendedName>
</protein>
<dbReference type="PROSITE" id="PS51257">
    <property type="entry name" value="PROKAR_LIPOPROTEIN"/>
    <property type="match status" value="1"/>
</dbReference>
<dbReference type="AlphaFoldDB" id="A0A2W0CR94"/>
<name>A0A2W0CR94_9BACL</name>
<evidence type="ECO:0000313" key="3">
    <source>
        <dbReference type="EMBL" id="PYY26231.1"/>
    </source>
</evidence>
<comment type="caution">
    <text evidence="3">The sequence shown here is derived from an EMBL/GenBank/DDBJ whole genome shotgun (WGS) entry which is preliminary data.</text>
</comment>
<sequence>MKKWHYTLLTFMLFGILVACGGQTGITPEVYKQIQEGMSQQEVEELAGQPAEKETNNPYDVWIYDGQDGIERGATVRIEFSKEDQVLFKSQKKLFEGPKAEEKKYTPEGELKEFITAFNNLVSQNEDVEFLQPISTEGLDFKRTTFYDGQGTIITVSDPAMINDANQYTNKMHFEIEEDGTLNEIYYIGADLEYPVLVLHALNISEGTMDQILTSYKDIDVETLESKSFNFNEEPYSISIKNGSPKTLVVSKNDSQ</sequence>
<feature type="chain" id="PRO_5039641221" description="Outer membrane protein assembly factor BamE domain-containing protein" evidence="1">
    <location>
        <begin position="22"/>
        <end position="256"/>
    </location>
</feature>
<dbReference type="EMBL" id="PRLG01000029">
    <property type="protein sequence ID" value="PYY26231.1"/>
    <property type="molecule type" value="Genomic_DNA"/>
</dbReference>